<evidence type="ECO:0000256" key="1">
    <source>
        <dbReference type="ARBA" id="ARBA00022737"/>
    </source>
</evidence>
<dbReference type="CDD" id="cd17039">
    <property type="entry name" value="Ubl_ubiquitin_like"/>
    <property type="match status" value="1"/>
</dbReference>
<keyword evidence="2 3" id="KW-0040">ANK repeat</keyword>
<dbReference type="OrthoDB" id="426293at2759"/>
<dbReference type="SMART" id="SM00248">
    <property type="entry name" value="ANK"/>
    <property type="match status" value="6"/>
</dbReference>
<feature type="repeat" description="ANK" evidence="3">
    <location>
        <begin position="242"/>
        <end position="274"/>
    </location>
</feature>
<sequence length="297" mass="31507">MLTVCGLAGQELATLPLEEMEEMSTVRNLKQHLGQLYGIPRFRQRLLHNGKSLEDTMALHLDMDLQVVFLHFSDSSREEAAELTAAVEHDCLAKVEEILQRPQDPNLPDANGNTPLTEVKSVEIATLLLEAGACKDLPSCDSKQRTALGQAVQGGNLDIVKLLLELGADMDLSNGRGTTPLMLAAAYGQLEIASLLLQAGVNADLADDQGITALMIAAVTGDLDIGRLLLEAGVNKDFAYPGGPTALMFAAREGQVEFVRLLLEAGATKDLTDNRGKTAAALAVESGHVAAATLLSA</sequence>
<dbReference type="PRINTS" id="PR01415">
    <property type="entry name" value="ANKYRIN"/>
</dbReference>
<protein>
    <recommendedName>
        <fullName evidence="4">Ubiquitin-like domain-containing protein</fullName>
    </recommendedName>
</protein>
<evidence type="ECO:0000259" key="4">
    <source>
        <dbReference type="PROSITE" id="PS50053"/>
    </source>
</evidence>
<dbReference type="Gene3D" id="3.10.20.90">
    <property type="entry name" value="Phosphatidylinositol 3-kinase Catalytic Subunit, Chain A, domain 1"/>
    <property type="match status" value="1"/>
</dbReference>
<dbReference type="EMBL" id="CAJNDS010002249">
    <property type="protein sequence ID" value="CAE7391991.1"/>
    <property type="molecule type" value="Genomic_DNA"/>
</dbReference>
<dbReference type="InterPro" id="IPR002110">
    <property type="entry name" value="Ankyrin_rpt"/>
</dbReference>
<evidence type="ECO:0000313" key="5">
    <source>
        <dbReference type="EMBL" id="CAE7391991.1"/>
    </source>
</evidence>
<feature type="repeat" description="ANK" evidence="3">
    <location>
        <begin position="176"/>
        <end position="208"/>
    </location>
</feature>
<keyword evidence="6" id="KW-1185">Reference proteome</keyword>
<dbReference type="InterPro" id="IPR050889">
    <property type="entry name" value="Dendritic_Spine_Reg/Scaffold"/>
</dbReference>
<feature type="repeat" description="ANK" evidence="3">
    <location>
        <begin position="209"/>
        <end position="241"/>
    </location>
</feature>
<feature type="domain" description="Ubiquitin-like" evidence="4">
    <location>
        <begin position="19"/>
        <end position="59"/>
    </location>
</feature>
<dbReference type="InterPro" id="IPR029071">
    <property type="entry name" value="Ubiquitin-like_domsf"/>
</dbReference>
<gene>
    <name evidence="5" type="ORF">SNAT2548_LOCUS21362</name>
</gene>
<dbReference type="SUPFAM" id="SSF48403">
    <property type="entry name" value="Ankyrin repeat"/>
    <property type="match status" value="1"/>
</dbReference>
<dbReference type="Pfam" id="PF00240">
    <property type="entry name" value="ubiquitin"/>
    <property type="match status" value="1"/>
</dbReference>
<comment type="caution">
    <text evidence="5">The sequence shown here is derived from an EMBL/GenBank/DDBJ whole genome shotgun (WGS) entry which is preliminary data.</text>
</comment>
<name>A0A812QKM2_9DINO</name>
<dbReference type="SMART" id="SM00213">
    <property type="entry name" value="UBQ"/>
    <property type="match status" value="1"/>
</dbReference>
<keyword evidence="1" id="KW-0677">Repeat</keyword>
<evidence type="ECO:0000256" key="3">
    <source>
        <dbReference type="PROSITE-ProRule" id="PRU00023"/>
    </source>
</evidence>
<dbReference type="PROSITE" id="PS50053">
    <property type="entry name" value="UBIQUITIN_2"/>
    <property type="match status" value="1"/>
</dbReference>
<proteinExistence type="predicted"/>
<dbReference type="PROSITE" id="PS50088">
    <property type="entry name" value="ANK_REPEAT"/>
    <property type="match status" value="4"/>
</dbReference>
<evidence type="ECO:0000313" key="6">
    <source>
        <dbReference type="Proteomes" id="UP000604046"/>
    </source>
</evidence>
<organism evidence="5 6">
    <name type="scientific">Symbiodinium natans</name>
    <dbReference type="NCBI Taxonomy" id="878477"/>
    <lineage>
        <taxon>Eukaryota</taxon>
        <taxon>Sar</taxon>
        <taxon>Alveolata</taxon>
        <taxon>Dinophyceae</taxon>
        <taxon>Suessiales</taxon>
        <taxon>Symbiodiniaceae</taxon>
        <taxon>Symbiodinium</taxon>
    </lineage>
</organism>
<dbReference type="PROSITE" id="PS50297">
    <property type="entry name" value="ANK_REP_REGION"/>
    <property type="match status" value="4"/>
</dbReference>
<dbReference type="Proteomes" id="UP000604046">
    <property type="component" value="Unassembled WGS sequence"/>
</dbReference>
<feature type="repeat" description="ANK" evidence="3">
    <location>
        <begin position="143"/>
        <end position="175"/>
    </location>
</feature>
<dbReference type="InterPro" id="IPR036770">
    <property type="entry name" value="Ankyrin_rpt-contain_sf"/>
</dbReference>
<dbReference type="PANTHER" id="PTHR24166">
    <property type="entry name" value="ROLLING PEBBLES, ISOFORM B"/>
    <property type="match status" value="1"/>
</dbReference>
<dbReference type="SUPFAM" id="SSF54236">
    <property type="entry name" value="Ubiquitin-like"/>
    <property type="match status" value="1"/>
</dbReference>
<dbReference type="Pfam" id="PF12796">
    <property type="entry name" value="Ank_2"/>
    <property type="match status" value="2"/>
</dbReference>
<evidence type="ECO:0000256" key="2">
    <source>
        <dbReference type="ARBA" id="ARBA00023043"/>
    </source>
</evidence>
<dbReference type="Gene3D" id="1.25.40.20">
    <property type="entry name" value="Ankyrin repeat-containing domain"/>
    <property type="match status" value="3"/>
</dbReference>
<reference evidence="5" key="1">
    <citation type="submission" date="2021-02" db="EMBL/GenBank/DDBJ databases">
        <authorList>
            <person name="Dougan E. K."/>
            <person name="Rhodes N."/>
            <person name="Thang M."/>
            <person name="Chan C."/>
        </authorList>
    </citation>
    <scope>NUCLEOTIDE SEQUENCE</scope>
</reference>
<dbReference type="PANTHER" id="PTHR24166:SF48">
    <property type="entry name" value="PROTEIN VAPYRIN"/>
    <property type="match status" value="1"/>
</dbReference>
<accession>A0A812QKM2</accession>
<dbReference type="AlphaFoldDB" id="A0A812QKM2"/>
<dbReference type="InterPro" id="IPR000626">
    <property type="entry name" value="Ubiquitin-like_dom"/>
</dbReference>